<organism evidence="1 2">
    <name type="scientific">Corchorus capsularis</name>
    <name type="common">Jute</name>
    <dbReference type="NCBI Taxonomy" id="210143"/>
    <lineage>
        <taxon>Eukaryota</taxon>
        <taxon>Viridiplantae</taxon>
        <taxon>Streptophyta</taxon>
        <taxon>Embryophyta</taxon>
        <taxon>Tracheophyta</taxon>
        <taxon>Spermatophyta</taxon>
        <taxon>Magnoliopsida</taxon>
        <taxon>eudicotyledons</taxon>
        <taxon>Gunneridae</taxon>
        <taxon>Pentapetalae</taxon>
        <taxon>rosids</taxon>
        <taxon>malvids</taxon>
        <taxon>Malvales</taxon>
        <taxon>Malvaceae</taxon>
        <taxon>Grewioideae</taxon>
        <taxon>Apeibeae</taxon>
        <taxon>Corchorus</taxon>
    </lineage>
</organism>
<evidence type="ECO:0000313" key="2">
    <source>
        <dbReference type="Proteomes" id="UP000188268"/>
    </source>
</evidence>
<dbReference type="Gramene" id="OMO92660">
    <property type="protein sequence ID" value="OMO92660"/>
    <property type="gene ID" value="CCACVL1_06789"/>
</dbReference>
<name>A0A1R3JCV3_COCAP</name>
<dbReference type="EMBL" id="AWWV01008166">
    <property type="protein sequence ID" value="OMO92660.1"/>
    <property type="molecule type" value="Genomic_DNA"/>
</dbReference>
<sequence>MGVKFKLWATVERDDGVVVPNVFFSGAGDSSVQCS</sequence>
<keyword evidence="2" id="KW-1185">Reference proteome</keyword>
<gene>
    <name evidence="1" type="ORF">CCACVL1_06789</name>
</gene>
<dbReference type="AlphaFoldDB" id="A0A1R3JCV3"/>
<protein>
    <submittedName>
        <fullName evidence="1">Uncharacterized protein</fullName>
    </submittedName>
</protein>
<proteinExistence type="predicted"/>
<comment type="caution">
    <text evidence="1">The sequence shown here is derived from an EMBL/GenBank/DDBJ whole genome shotgun (WGS) entry which is preliminary data.</text>
</comment>
<dbReference type="Proteomes" id="UP000188268">
    <property type="component" value="Unassembled WGS sequence"/>
</dbReference>
<accession>A0A1R3JCV3</accession>
<reference evidence="1 2" key="1">
    <citation type="submission" date="2013-09" db="EMBL/GenBank/DDBJ databases">
        <title>Corchorus capsularis genome sequencing.</title>
        <authorList>
            <person name="Alam M."/>
            <person name="Haque M.S."/>
            <person name="Islam M.S."/>
            <person name="Emdad E.M."/>
            <person name="Islam M.M."/>
            <person name="Ahmed B."/>
            <person name="Halim A."/>
            <person name="Hossen Q.M.M."/>
            <person name="Hossain M.Z."/>
            <person name="Ahmed R."/>
            <person name="Khan M.M."/>
            <person name="Islam R."/>
            <person name="Rashid M.M."/>
            <person name="Khan S.A."/>
            <person name="Rahman M.S."/>
            <person name="Alam M."/>
        </authorList>
    </citation>
    <scope>NUCLEOTIDE SEQUENCE [LARGE SCALE GENOMIC DNA]</scope>
    <source>
        <strain evidence="2">cv. CVL-1</strain>
        <tissue evidence="1">Whole seedling</tissue>
    </source>
</reference>
<evidence type="ECO:0000313" key="1">
    <source>
        <dbReference type="EMBL" id="OMO92660.1"/>
    </source>
</evidence>